<comment type="cofactor">
    <cofactor evidence="2">
        <name>Mg(2+)</name>
        <dbReference type="ChEBI" id="CHEBI:18420"/>
    </cofactor>
</comment>
<evidence type="ECO:0000256" key="1">
    <source>
        <dbReference type="ARBA" id="ARBA00001936"/>
    </source>
</evidence>
<protein>
    <recommendedName>
        <fullName evidence="7">Nudix hydrolase domain-containing protein</fullName>
    </recommendedName>
</protein>
<dbReference type="GO" id="GO:0010945">
    <property type="term" value="F:coenzyme A diphosphatase activity"/>
    <property type="evidence" value="ECO:0007669"/>
    <property type="project" value="InterPro"/>
</dbReference>
<comment type="cofactor">
    <cofactor evidence="1">
        <name>Mn(2+)</name>
        <dbReference type="ChEBI" id="CHEBI:29035"/>
    </cofactor>
</comment>
<keyword evidence="5" id="KW-0460">Magnesium</keyword>
<keyword evidence="9" id="KW-1185">Reference proteome</keyword>
<keyword evidence="6" id="KW-0464">Manganese</keyword>
<dbReference type="EMBL" id="JAFJMO010000014">
    <property type="protein sequence ID" value="KAJ8256547.1"/>
    <property type="molecule type" value="Genomic_DNA"/>
</dbReference>
<dbReference type="InterPro" id="IPR015797">
    <property type="entry name" value="NUDIX_hydrolase-like_dom_sf"/>
</dbReference>
<dbReference type="Pfam" id="PF00293">
    <property type="entry name" value="NUDIX"/>
    <property type="match status" value="1"/>
</dbReference>
<dbReference type="OrthoDB" id="10262892at2759"/>
<evidence type="ECO:0000256" key="5">
    <source>
        <dbReference type="ARBA" id="ARBA00022842"/>
    </source>
</evidence>
<sequence>MFRCSRPLASLGSVWTQRSQLLFATDPHLPVQSNYLTLTDPYLFVKSDYLSLRQIWERNLRTLCEVSLWALPRPHAERRNHWRWSDSPHDLRISLDGLNRHSLRTTFPSLSVPFQVSVERAVPSQAEATLLEQLSRMNRQKPAHGSDLSKCLSENLLLGESLSSTSKLTRGHALAAGRVGGNPPLCSGVFHRDLSSRCAGAALRPRGAAPRQGLSLGQSRRLHQTLAGAVLSAENEARCRRVLQPNAAVYERERERAGRGQRGWAAVLVSLCSVEGEPAFLFTLRSSTLKGRHKGDVSFAGGKQDPSDRDVVDTALREAREELGVAVAASSVWGTLKPLRDMSGMLIAPVLANLGPLEALSFRPNPSEVEEVFSVSLAHVCSPKNRGYTNYRVGERYGYTTPVFLNTKHRVWGLTAVALDHTLKIIVPP</sequence>
<evidence type="ECO:0000256" key="6">
    <source>
        <dbReference type="ARBA" id="ARBA00023211"/>
    </source>
</evidence>
<dbReference type="PROSITE" id="PS51462">
    <property type="entry name" value="NUDIX"/>
    <property type="match status" value="1"/>
</dbReference>
<dbReference type="AlphaFoldDB" id="A0A9Q1HRX5"/>
<dbReference type="InterPro" id="IPR045121">
    <property type="entry name" value="CoAse"/>
</dbReference>
<name>A0A9Q1HRX5_CONCO</name>
<reference evidence="8" key="1">
    <citation type="journal article" date="2023" name="Science">
        <title>Genome structures resolve the early diversification of teleost fishes.</title>
        <authorList>
            <person name="Parey E."/>
            <person name="Louis A."/>
            <person name="Montfort J."/>
            <person name="Bouchez O."/>
            <person name="Roques C."/>
            <person name="Iampietro C."/>
            <person name="Lluch J."/>
            <person name="Castinel A."/>
            <person name="Donnadieu C."/>
            <person name="Desvignes T."/>
            <person name="Floi Bucao C."/>
            <person name="Jouanno E."/>
            <person name="Wen M."/>
            <person name="Mejri S."/>
            <person name="Dirks R."/>
            <person name="Jansen H."/>
            <person name="Henkel C."/>
            <person name="Chen W.J."/>
            <person name="Zahm M."/>
            <person name="Cabau C."/>
            <person name="Klopp C."/>
            <person name="Thompson A.W."/>
            <person name="Robinson-Rechavi M."/>
            <person name="Braasch I."/>
            <person name="Lecointre G."/>
            <person name="Bobe J."/>
            <person name="Postlethwait J.H."/>
            <person name="Berthelot C."/>
            <person name="Roest Crollius H."/>
            <person name="Guiguen Y."/>
        </authorList>
    </citation>
    <scope>NUCLEOTIDE SEQUENCE</scope>
    <source>
        <strain evidence="8">Concon-B</strain>
    </source>
</reference>
<gene>
    <name evidence="8" type="ORF">COCON_G00186990</name>
</gene>
<evidence type="ECO:0000256" key="4">
    <source>
        <dbReference type="ARBA" id="ARBA00022801"/>
    </source>
</evidence>
<evidence type="ECO:0000259" key="7">
    <source>
        <dbReference type="PROSITE" id="PS51462"/>
    </source>
</evidence>
<keyword evidence="3" id="KW-0479">Metal-binding</keyword>
<organism evidence="8 9">
    <name type="scientific">Conger conger</name>
    <name type="common">Conger eel</name>
    <name type="synonym">Muraena conger</name>
    <dbReference type="NCBI Taxonomy" id="82655"/>
    <lineage>
        <taxon>Eukaryota</taxon>
        <taxon>Metazoa</taxon>
        <taxon>Chordata</taxon>
        <taxon>Craniata</taxon>
        <taxon>Vertebrata</taxon>
        <taxon>Euteleostomi</taxon>
        <taxon>Actinopterygii</taxon>
        <taxon>Neopterygii</taxon>
        <taxon>Teleostei</taxon>
        <taxon>Anguilliformes</taxon>
        <taxon>Congridae</taxon>
        <taxon>Conger</taxon>
    </lineage>
</organism>
<dbReference type="InterPro" id="IPR000086">
    <property type="entry name" value="NUDIX_hydrolase_dom"/>
</dbReference>
<feature type="domain" description="Nudix hydrolase" evidence="7">
    <location>
        <begin position="263"/>
        <end position="397"/>
    </location>
</feature>
<evidence type="ECO:0000313" key="8">
    <source>
        <dbReference type="EMBL" id="KAJ8256547.1"/>
    </source>
</evidence>
<dbReference type="SUPFAM" id="SSF55811">
    <property type="entry name" value="Nudix"/>
    <property type="match status" value="1"/>
</dbReference>
<dbReference type="Proteomes" id="UP001152803">
    <property type="component" value="Unassembled WGS sequence"/>
</dbReference>
<evidence type="ECO:0000256" key="3">
    <source>
        <dbReference type="ARBA" id="ARBA00022723"/>
    </source>
</evidence>
<dbReference type="PANTHER" id="PTHR12992">
    <property type="entry name" value="NUDIX HYDROLASE"/>
    <property type="match status" value="1"/>
</dbReference>
<dbReference type="Gene3D" id="3.90.79.10">
    <property type="entry name" value="Nucleoside Triphosphate Pyrophosphohydrolase"/>
    <property type="match status" value="1"/>
</dbReference>
<evidence type="ECO:0000313" key="9">
    <source>
        <dbReference type="Proteomes" id="UP001152803"/>
    </source>
</evidence>
<evidence type="ECO:0000256" key="2">
    <source>
        <dbReference type="ARBA" id="ARBA00001946"/>
    </source>
</evidence>
<dbReference type="CDD" id="cd03426">
    <property type="entry name" value="NUDIX_CoAse_Nudt7"/>
    <property type="match status" value="1"/>
</dbReference>
<comment type="caution">
    <text evidence="8">The sequence shown here is derived from an EMBL/GenBank/DDBJ whole genome shotgun (WGS) entry which is preliminary data.</text>
</comment>
<dbReference type="PANTHER" id="PTHR12992:SF11">
    <property type="entry name" value="MITOCHONDRIAL COENZYME A DIPHOSPHATASE NUDT8"/>
    <property type="match status" value="1"/>
</dbReference>
<proteinExistence type="predicted"/>
<accession>A0A9Q1HRX5</accession>
<keyword evidence="4" id="KW-0378">Hydrolase</keyword>
<dbReference type="GO" id="GO:0046872">
    <property type="term" value="F:metal ion binding"/>
    <property type="evidence" value="ECO:0007669"/>
    <property type="project" value="UniProtKB-KW"/>
</dbReference>